<proteinExistence type="predicted"/>
<feature type="region of interest" description="Disordered" evidence="1">
    <location>
        <begin position="1"/>
        <end position="47"/>
    </location>
</feature>
<evidence type="ECO:0000313" key="3">
    <source>
        <dbReference type="Proteomes" id="UP000279029"/>
    </source>
</evidence>
<evidence type="ECO:0000313" key="2">
    <source>
        <dbReference type="EMBL" id="VDN49176.1"/>
    </source>
</evidence>
<feature type="compositionally biased region" description="Polar residues" evidence="1">
    <location>
        <begin position="1"/>
        <end position="29"/>
    </location>
</feature>
<dbReference type="EMBL" id="LR130778">
    <property type="protein sequence ID" value="VDN49176.1"/>
    <property type="molecule type" value="Genomic_DNA"/>
</dbReference>
<sequence>MSTIGNINNPLNNRDLTELNKNNRQNRTGESVDEKVKSQDKAETKAVDYTTSDATAKANYKPDMDKVRAMKEETDQRLIDLFRDTVKGGALKQLGGLRGYLQRLINGESTEDDFALELGIEITPEAIEKAKVDVAEDGYWGAKATSDRFLEFAKALSGGDPAKADMLLDAVKAGYEEAEAIWGSELPALSKETLDLTIKKFEAWRDGEEA</sequence>
<dbReference type="RefSeq" id="WP_125138187.1">
    <property type="nucleotide sequence ID" value="NZ_LR130778.1"/>
</dbReference>
<dbReference type="OrthoDB" id="49105at2"/>
<organism evidence="2 3">
    <name type="scientific">Petrocella atlantisensis</name>
    <dbReference type="NCBI Taxonomy" id="2173034"/>
    <lineage>
        <taxon>Bacteria</taxon>
        <taxon>Bacillati</taxon>
        <taxon>Bacillota</taxon>
        <taxon>Clostridia</taxon>
        <taxon>Lachnospirales</taxon>
        <taxon>Vallitaleaceae</taxon>
        <taxon>Petrocella</taxon>
    </lineage>
</organism>
<dbReference type="KEGG" id="cbar:PATL70BA_3251"/>
<dbReference type="Proteomes" id="UP000279029">
    <property type="component" value="Chromosome"/>
</dbReference>
<keyword evidence="3" id="KW-1185">Reference proteome</keyword>
<accession>A0A3P7S2W5</accession>
<dbReference type="AlphaFoldDB" id="A0A3P7S2W5"/>
<feature type="compositionally biased region" description="Basic and acidic residues" evidence="1">
    <location>
        <begin position="30"/>
        <end position="46"/>
    </location>
</feature>
<protein>
    <submittedName>
        <fullName evidence="2">Uncharacterized protein</fullName>
    </submittedName>
</protein>
<gene>
    <name evidence="2" type="ORF">PATL70BA_3251</name>
</gene>
<evidence type="ECO:0000256" key="1">
    <source>
        <dbReference type="SAM" id="MobiDB-lite"/>
    </source>
</evidence>
<reference evidence="2 3" key="1">
    <citation type="submission" date="2018-09" db="EMBL/GenBank/DDBJ databases">
        <authorList>
            <person name="Postec A."/>
        </authorList>
    </citation>
    <scope>NUCLEOTIDE SEQUENCE [LARGE SCALE GENOMIC DNA]</scope>
    <source>
        <strain evidence="2">70B-A</strain>
    </source>
</reference>
<name>A0A3P7S2W5_9FIRM</name>